<evidence type="ECO:0000256" key="1">
    <source>
        <dbReference type="ARBA" id="ARBA00023284"/>
    </source>
</evidence>
<accession>F4YIN2</accession>
<dbReference type="Pfam" id="PF10262">
    <property type="entry name" value="Rdx"/>
    <property type="match status" value="1"/>
</dbReference>
<name>F4YIN2_ERISI</name>
<dbReference type="NCBIfam" id="TIGR02174">
    <property type="entry name" value="CXXU_selWTH"/>
    <property type="match status" value="1"/>
</dbReference>
<protein>
    <submittedName>
        <fullName evidence="2">Selenoprotein W2a</fullName>
    </submittedName>
</protein>
<dbReference type="InterPro" id="IPR011893">
    <property type="entry name" value="Selenoprotein_Rdx-typ"/>
</dbReference>
<dbReference type="InterPro" id="IPR036249">
    <property type="entry name" value="Thioredoxin-like_sf"/>
</dbReference>
<sequence length="71" mass="7751">MIKAKIPQAEVTGYTGRARSFEVTVNDTLIFSKVERGAFPNFDEVVEVVISADGGGSLKRVEKVEKSCTIM</sequence>
<proteinExistence type="evidence at transcript level"/>
<dbReference type="SUPFAM" id="SSF52833">
    <property type="entry name" value="Thioredoxin-like"/>
    <property type="match status" value="1"/>
</dbReference>
<keyword evidence="1" id="KW-0676">Redox-active center</keyword>
<dbReference type="OrthoDB" id="5962009at2759"/>
<dbReference type="EMBL" id="HM059925">
    <property type="protein sequence ID" value="ADM18134.1"/>
    <property type="molecule type" value="mRNA"/>
</dbReference>
<reference evidence="2" key="1">
    <citation type="submission" date="2010-04" db="EMBL/GenBank/DDBJ databases">
        <title>cDNA full length, expression, characterization of selenoprotein W2a in Chinese mitten crab (Eriocheir sinensis).</title>
        <authorList>
            <person name="Lu W."/>
            <person name="Wang Q."/>
            <person name="Jiang H."/>
        </authorList>
    </citation>
    <scope>NUCLEOTIDE SEQUENCE</scope>
</reference>
<evidence type="ECO:0000313" key="2">
    <source>
        <dbReference type="EMBL" id="ADM18134.1"/>
    </source>
</evidence>
<organism evidence="2">
    <name type="scientific">Eriocheir sinensis</name>
    <name type="common">Chinese mitten crab</name>
    <dbReference type="NCBI Taxonomy" id="95602"/>
    <lineage>
        <taxon>Eukaryota</taxon>
        <taxon>Metazoa</taxon>
        <taxon>Ecdysozoa</taxon>
        <taxon>Arthropoda</taxon>
        <taxon>Crustacea</taxon>
        <taxon>Multicrustacea</taxon>
        <taxon>Malacostraca</taxon>
        <taxon>Eumalacostraca</taxon>
        <taxon>Eucarida</taxon>
        <taxon>Decapoda</taxon>
        <taxon>Pleocyemata</taxon>
        <taxon>Brachyura</taxon>
        <taxon>Eubrachyura</taxon>
        <taxon>Grapsoidea</taxon>
        <taxon>Varunidae</taxon>
        <taxon>Eriocheir</taxon>
    </lineage>
</organism>
<dbReference type="Gene3D" id="3.40.30.10">
    <property type="entry name" value="Glutaredoxin"/>
    <property type="match status" value="1"/>
</dbReference>
<dbReference type="AlphaFoldDB" id="F4YIN2"/>